<proteinExistence type="predicted"/>
<dbReference type="PANTHER" id="PTHR46564">
    <property type="entry name" value="TRANSPOSASE"/>
    <property type="match status" value="1"/>
</dbReference>
<accession>A0A4Y9XL14</accession>
<dbReference type="GO" id="GO:0003676">
    <property type="term" value="F:nucleic acid binding"/>
    <property type="evidence" value="ECO:0007669"/>
    <property type="project" value="InterPro"/>
</dbReference>
<dbReference type="EMBL" id="SEOQ01001718">
    <property type="protein sequence ID" value="TFY50736.1"/>
    <property type="molecule type" value="Genomic_DNA"/>
</dbReference>
<name>A0A4Y9XL14_9AGAM</name>
<dbReference type="Proteomes" id="UP000298327">
    <property type="component" value="Unassembled WGS sequence"/>
</dbReference>
<reference evidence="2 3" key="1">
    <citation type="submission" date="2019-02" db="EMBL/GenBank/DDBJ databases">
        <title>Genome sequencing of the rare red list fungi Dentipellis fragilis.</title>
        <authorList>
            <person name="Buettner E."/>
            <person name="Kellner H."/>
        </authorList>
    </citation>
    <scope>NUCLEOTIDE SEQUENCE [LARGE SCALE GENOMIC DNA]</scope>
    <source>
        <strain evidence="2 3">DSM 105465</strain>
    </source>
</reference>
<evidence type="ECO:0000259" key="1">
    <source>
        <dbReference type="Pfam" id="PF13358"/>
    </source>
</evidence>
<evidence type="ECO:0000313" key="2">
    <source>
        <dbReference type="EMBL" id="TFY50736.1"/>
    </source>
</evidence>
<dbReference type="Gene3D" id="3.30.420.10">
    <property type="entry name" value="Ribonuclease H-like superfamily/Ribonuclease H"/>
    <property type="match status" value="1"/>
</dbReference>
<dbReference type="Pfam" id="PF13358">
    <property type="entry name" value="DDE_3"/>
    <property type="match status" value="1"/>
</dbReference>
<feature type="domain" description="Tc1-like transposase DDE" evidence="1">
    <location>
        <begin position="3"/>
        <end position="129"/>
    </location>
</feature>
<dbReference type="PANTHER" id="PTHR46564:SF1">
    <property type="entry name" value="TRANSPOSASE"/>
    <property type="match status" value="1"/>
</dbReference>
<comment type="caution">
    <text evidence="2">The sequence shown here is derived from an EMBL/GenBank/DDBJ whole genome shotgun (WGS) entry which is preliminary data.</text>
</comment>
<dbReference type="InterPro" id="IPR036397">
    <property type="entry name" value="RNaseH_sf"/>
</dbReference>
<sequence>MSFDRRTALRGKAWALCGQRALRKCFFVRGRQYSLLPALSLDGVIWAKIVEGSFTTVRFLEFIEGLLDCMQPFPGSNSVIIMDNARIHKDPEIIETIQARGMRALFLPPYSPDFNPIEFAFSAIKSRVKCDGVLLHEDIDQQEDDSYVYIHLYDKAFSINAHDALGFFHRCRLV</sequence>
<gene>
    <name evidence="2" type="ORF">EVG20_g11358</name>
</gene>
<dbReference type="OrthoDB" id="2266637at2759"/>
<dbReference type="AlphaFoldDB" id="A0A4Y9XL14"/>
<protein>
    <recommendedName>
        <fullName evidence="1">Tc1-like transposase DDE domain-containing protein</fullName>
    </recommendedName>
</protein>
<evidence type="ECO:0000313" key="3">
    <source>
        <dbReference type="Proteomes" id="UP000298327"/>
    </source>
</evidence>
<dbReference type="STRING" id="205917.A0A4Y9XL14"/>
<keyword evidence="3" id="KW-1185">Reference proteome</keyword>
<dbReference type="InterPro" id="IPR038717">
    <property type="entry name" value="Tc1-like_DDE_dom"/>
</dbReference>
<organism evidence="2 3">
    <name type="scientific">Dentipellis fragilis</name>
    <dbReference type="NCBI Taxonomy" id="205917"/>
    <lineage>
        <taxon>Eukaryota</taxon>
        <taxon>Fungi</taxon>
        <taxon>Dikarya</taxon>
        <taxon>Basidiomycota</taxon>
        <taxon>Agaricomycotina</taxon>
        <taxon>Agaricomycetes</taxon>
        <taxon>Russulales</taxon>
        <taxon>Hericiaceae</taxon>
        <taxon>Dentipellis</taxon>
    </lineage>
</organism>